<proteinExistence type="predicted"/>
<name>A0AAN8NIR6_9TELE</name>
<gene>
    <name evidence="1" type="ORF">J4Q44_G00005390</name>
</gene>
<evidence type="ECO:0000313" key="2">
    <source>
        <dbReference type="Proteomes" id="UP001356427"/>
    </source>
</evidence>
<evidence type="ECO:0000313" key="1">
    <source>
        <dbReference type="EMBL" id="KAK6328561.1"/>
    </source>
</evidence>
<sequence length="68" mass="6923">MLEPPEACRPEAVGCGPGLTPLLAQPQPSQLQSSAPAPATPAAIGDTGYCIHACILSLTWGSIQSHTL</sequence>
<comment type="caution">
    <text evidence="1">The sequence shown here is derived from an EMBL/GenBank/DDBJ whole genome shotgun (WGS) entry which is preliminary data.</text>
</comment>
<dbReference type="AlphaFoldDB" id="A0AAN8NIR6"/>
<organism evidence="1 2">
    <name type="scientific">Coregonus suidteri</name>
    <dbReference type="NCBI Taxonomy" id="861788"/>
    <lineage>
        <taxon>Eukaryota</taxon>
        <taxon>Metazoa</taxon>
        <taxon>Chordata</taxon>
        <taxon>Craniata</taxon>
        <taxon>Vertebrata</taxon>
        <taxon>Euteleostomi</taxon>
        <taxon>Actinopterygii</taxon>
        <taxon>Neopterygii</taxon>
        <taxon>Teleostei</taxon>
        <taxon>Protacanthopterygii</taxon>
        <taxon>Salmoniformes</taxon>
        <taxon>Salmonidae</taxon>
        <taxon>Coregoninae</taxon>
        <taxon>Coregonus</taxon>
    </lineage>
</organism>
<protein>
    <submittedName>
        <fullName evidence="1">Uncharacterized protein</fullName>
    </submittedName>
</protein>
<dbReference type="EMBL" id="JAGTTL010000001">
    <property type="protein sequence ID" value="KAK6328561.1"/>
    <property type="molecule type" value="Genomic_DNA"/>
</dbReference>
<dbReference type="Proteomes" id="UP001356427">
    <property type="component" value="Unassembled WGS sequence"/>
</dbReference>
<accession>A0AAN8NIR6</accession>
<keyword evidence="2" id="KW-1185">Reference proteome</keyword>
<reference evidence="1 2" key="1">
    <citation type="submission" date="2021-04" db="EMBL/GenBank/DDBJ databases">
        <authorList>
            <person name="De Guttry C."/>
            <person name="Zahm M."/>
            <person name="Klopp C."/>
            <person name="Cabau C."/>
            <person name="Louis A."/>
            <person name="Berthelot C."/>
            <person name="Parey E."/>
            <person name="Roest Crollius H."/>
            <person name="Montfort J."/>
            <person name="Robinson-Rechavi M."/>
            <person name="Bucao C."/>
            <person name="Bouchez O."/>
            <person name="Gislard M."/>
            <person name="Lluch J."/>
            <person name="Milhes M."/>
            <person name="Lampietro C."/>
            <person name="Lopez Roques C."/>
            <person name="Donnadieu C."/>
            <person name="Braasch I."/>
            <person name="Desvignes T."/>
            <person name="Postlethwait J."/>
            <person name="Bobe J."/>
            <person name="Wedekind C."/>
            <person name="Guiguen Y."/>
        </authorList>
    </citation>
    <scope>NUCLEOTIDE SEQUENCE [LARGE SCALE GENOMIC DNA]</scope>
    <source>
        <strain evidence="1">Cs_M1</strain>
        <tissue evidence="1">Blood</tissue>
    </source>
</reference>